<feature type="compositionally biased region" description="Basic and acidic residues" evidence="1">
    <location>
        <begin position="327"/>
        <end position="340"/>
    </location>
</feature>
<evidence type="ECO:0000313" key="2">
    <source>
        <dbReference type="EMBL" id="MBA8922298.1"/>
    </source>
</evidence>
<accession>A0A839FKB6</accession>
<evidence type="ECO:0000256" key="1">
    <source>
        <dbReference type="SAM" id="MobiDB-lite"/>
    </source>
</evidence>
<dbReference type="Proteomes" id="UP000546252">
    <property type="component" value="Unassembled WGS sequence"/>
</dbReference>
<comment type="caution">
    <text evidence="2">The sequence shown here is derived from an EMBL/GenBank/DDBJ whole genome shotgun (WGS) entry which is preliminary data.</text>
</comment>
<evidence type="ECO:0000313" key="3">
    <source>
        <dbReference type="Proteomes" id="UP000546252"/>
    </source>
</evidence>
<organism evidence="2 3">
    <name type="scientific">Nesterenkonia jeotgali</name>
    <dbReference type="NCBI Taxonomy" id="317018"/>
    <lineage>
        <taxon>Bacteria</taxon>
        <taxon>Bacillati</taxon>
        <taxon>Actinomycetota</taxon>
        <taxon>Actinomycetes</taxon>
        <taxon>Micrococcales</taxon>
        <taxon>Micrococcaceae</taxon>
        <taxon>Nesterenkonia</taxon>
    </lineage>
</organism>
<evidence type="ECO:0008006" key="4">
    <source>
        <dbReference type="Google" id="ProtNLM"/>
    </source>
</evidence>
<protein>
    <recommendedName>
        <fullName evidence="4">Heavy metal-binding domain-containing protein</fullName>
    </recommendedName>
</protein>
<proteinExistence type="predicted"/>
<reference evidence="2 3" key="1">
    <citation type="submission" date="2020-08" db="EMBL/GenBank/DDBJ databases">
        <title>Sequencing the genomes of 1000 actinobacteria strains.</title>
        <authorList>
            <person name="Klenk H.-P."/>
        </authorList>
    </citation>
    <scope>NUCLEOTIDE SEQUENCE [LARGE SCALE GENOMIC DNA]</scope>
    <source>
        <strain evidence="2 3">DSM 19081</strain>
    </source>
</reference>
<sequence>MRAPLRLGLYGLVLVVVFTVSGFTANAVISDETVQNWTEESGDDTHDGHGGSEQMSSATATGEHEDHAVGTDSLGLASAQEGYQLTTVNAPTETGTEGEVSFVVTGPDGDPVTDFDVDHEMDMHLIVVRSDGQDFRHVHPEMDAQGTWSIPWEWETAGTYQVFADFVPSGTGKGLTLSTAVQVAGDYAPTPAAEPITHTSVEDFDVSVEGDLIAGQSSELTMSITREGEPVTDLEPYLGAYGHLVALREGDLAYLHIHPHGEEPETGETSGPNITFMTTAPTDGRYLLYLDFKVENEVHTAQLVLDATKAGHDGADSSAEEDSDSLDSGHDHEEDDDHGH</sequence>
<dbReference type="RefSeq" id="WP_182495790.1">
    <property type="nucleotide sequence ID" value="NZ_BAAAKT010000004.1"/>
</dbReference>
<name>A0A839FKB6_9MICC</name>
<gene>
    <name evidence="2" type="ORF">HNR24_002231</name>
</gene>
<dbReference type="AlphaFoldDB" id="A0A839FKB6"/>
<feature type="region of interest" description="Disordered" evidence="1">
    <location>
        <begin position="309"/>
        <end position="340"/>
    </location>
</feature>
<dbReference type="EMBL" id="JACJIH010000001">
    <property type="protein sequence ID" value="MBA8922298.1"/>
    <property type="molecule type" value="Genomic_DNA"/>
</dbReference>
<feature type="region of interest" description="Disordered" evidence="1">
    <location>
        <begin position="35"/>
        <end position="67"/>
    </location>
</feature>